<reference evidence="1" key="1">
    <citation type="submission" date="2013-12" db="EMBL/GenBank/DDBJ databases">
        <title>The Genome Sequence of Aphanomyces astaci APO3.</title>
        <authorList>
            <consortium name="The Broad Institute Genomics Platform"/>
            <person name="Russ C."/>
            <person name="Tyler B."/>
            <person name="van West P."/>
            <person name="Dieguez-Uribeondo J."/>
            <person name="Young S.K."/>
            <person name="Zeng Q."/>
            <person name="Gargeya S."/>
            <person name="Fitzgerald M."/>
            <person name="Abouelleil A."/>
            <person name="Alvarado L."/>
            <person name="Chapman S.B."/>
            <person name="Gainer-Dewar J."/>
            <person name="Goldberg J."/>
            <person name="Griggs A."/>
            <person name="Gujja S."/>
            <person name="Hansen M."/>
            <person name="Howarth C."/>
            <person name="Imamovic A."/>
            <person name="Ireland A."/>
            <person name="Larimer J."/>
            <person name="McCowan C."/>
            <person name="Murphy C."/>
            <person name="Pearson M."/>
            <person name="Poon T.W."/>
            <person name="Priest M."/>
            <person name="Roberts A."/>
            <person name="Saif S."/>
            <person name="Shea T."/>
            <person name="Sykes S."/>
            <person name="Wortman J."/>
            <person name="Nusbaum C."/>
            <person name="Birren B."/>
        </authorList>
    </citation>
    <scope>NUCLEOTIDE SEQUENCE [LARGE SCALE GENOMIC DNA]</scope>
    <source>
        <strain evidence="1">APO3</strain>
    </source>
</reference>
<dbReference type="AlphaFoldDB" id="W4FZY4"/>
<dbReference type="PANTHER" id="PTHR34615">
    <property type="entry name" value="PX DOMAIN-CONTAINING PROTEIN"/>
    <property type="match status" value="1"/>
</dbReference>
<evidence type="ECO:0008006" key="2">
    <source>
        <dbReference type="Google" id="ProtNLM"/>
    </source>
</evidence>
<evidence type="ECO:0000313" key="1">
    <source>
        <dbReference type="EMBL" id="ETV72556.1"/>
    </source>
</evidence>
<dbReference type="RefSeq" id="XP_009837784.1">
    <property type="nucleotide sequence ID" value="XM_009839482.1"/>
</dbReference>
<dbReference type="OrthoDB" id="105169at2759"/>
<dbReference type="VEuPathDB" id="FungiDB:H257_12322"/>
<proteinExistence type="predicted"/>
<protein>
    <recommendedName>
        <fullName evidence="2">DDE Tnp4 domain-containing protein</fullName>
    </recommendedName>
</protein>
<dbReference type="EMBL" id="KI913153">
    <property type="protein sequence ID" value="ETV72556.1"/>
    <property type="molecule type" value="Genomic_DNA"/>
</dbReference>
<name>W4FZY4_APHAT</name>
<accession>W4FZY4</accession>
<dbReference type="GeneID" id="20814318"/>
<dbReference type="PANTHER" id="PTHR34615:SF1">
    <property type="entry name" value="PX DOMAIN-CONTAINING PROTEIN"/>
    <property type="match status" value="1"/>
</dbReference>
<gene>
    <name evidence="1" type="ORF">H257_12322</name>
</gene>
<sequence>MTTEESQLALRVYKWAKRKKMHPTTMMTLLEYGLGIPVERPLIPDVRFDCNMRDVDAHMSFRFDVRGVLQLSSLLGVPNVVITPNRDGVVGVEAIAILLRRLRYPITYYDMLSMFGRSREQLCRIFNYMVAFMYQQWGRHLLQQKNCTLPYCQLCYCRFEQGFTIVKCMGVPRWDKDRIVSYQCQYQWCRGFEPPKANLFGPQSHALPQFLRFDHPGRSVHPLFWAIGGYCSRHDVTLLRVSKLQEYFDANTEMQHKIMLSNVESVVLVAMFMTNCNCCYYGGNQISSYFDIQPPTLKEYLTSE</sequence>
<organism evidence="1">
    <name type="scientific">Aphanomyces astaci</name>
    <name type="common">Crayfish plague agent</name>
    <dbReference type="NCBI Taxonomy" id="112090"/>
    <lineage>
        <taxon>Eukaryota</taxon>
        <taxon>Sar</taxon>
        <taxon>Stramenopiles</taxon>
        <taxon>Oomycota</taxon>
        <taxon>Saprolegniomycetes</taxon>
        <taxon>Saprolegniales</taxon>
        <taxon>Verrucalvaceae</taxon>
        <taxon>Aphanomyces</taxon>
    </lineage>
</organism>